<dbReference type="Proteomes" id="UP000199214">
    <property type="component" value="Unassembled WGS sequence"/>
</dbReference>
<dbReference type="RefSeq" id="WP_177171606.1">
    <property type="nucleotide sequence ID" value="NZ_FNZZ01000003.1"/>
</dbReference>
<evidence type="ECO:0000313" key="1">
    <source>
        <dbReference type="EMBL" id="SEL33970.1"/>
    </source>
</evidence>
<protein>
    <recommendedName>
        <fullName evidence="3">GCN5-related N-acetyltransferase</fullName>
    </recommendedName>
</protein>
<gene>
    <name evidence="1" type="ORF">SAMN05216382_1830</name>
</gene>
<keyword evidence="2" id="KW-1185">Reference proteome</keyword>
<evidence type="ECO:0008006" key="3">
    <source>
        <dbReference type="Google" id="ProtNLM"/>
    </source>
</evidence>
<reference evidence="2" key="1">
    <citation type="submission" date="2016-10" db="EMBL/GenBank/DDBJ databases">
        <authorList>
            <person name="Varghese N."/>
            <person name="Submissions S."/>
        </authorList>
    </citation>
    <scope>NUCLEOTIDE SEQUENCE [LARGE SCALE GENOMIC DNA]</scope>
    <source>
        <strain evidence="2">JS21-1</strain>
    </source>
</reference>
<dbReference type="AlphaFoldDB" id="A0A1H7PDX4"/>
<accession>A0A1H7PDX4</accession>
<dbReference type="STRING" id="1855283.SAMN05216382_1830"/>
<dbReference type="EMBL" id="FNZZ01000003">
    <property type="protein sequence ID" value="SEL33970.1"/>
    <property type="molecule type" value="Genomic_DNA"/>
</dbReference>
<evidence type="ECO:0000313" key="2">
    <source>
        <dbReference type="Proteomes" id="UP000199214"/>
    </source>
</evidence>
<name>A0A1H7PDX4_9SPHN</name>
<proteinExistence type="predicted"/>
<organism evidence="1 2">
    <name type="scientific">Sphingomonas palmae</name>
    <dbReference type="NCBI Taxonomy" id="1855283"/>
    <lineage>
        <taxon>Bacteria</taxon>
        <taxon>Pseudomonadati</taxon>
        <taxon>Pseudomonadota</taxon>
        <taxon>Alphaproteobacteria</taxon>
        <taxon>Sphingomonadales</taxon>
        <taxon>Sphingomonadaceae</taxon>
        <taxon>Sphingomonas</taxon>
    </lineage>
</organism>
<sequence>MTRDALEQRWLVLTRETMPALAGPRGWPVRNDHCFQRILLDAAVGGVWYDAIPKRPAYAHADTALLTRAIELGNAVIDGRADLFALNRQSLAWRGKMPA</sequence>